<keyword evidence="1" id="KW-0808">Transferase</keyword>
<dbReference type="Gramene" id="RZC52775">
    <property type="protein sequence ID" value="RZC52775"/>
    <property type="gene ID" value="C5167_021210"/>
</dbReference>
<keyword evidence="3" id="KW-1185">Reference proteome</keyword>
<reference evidence="2 3" key="1">
    <citation type="journal article" date="2018" name="Science">
        <title>The opium poppy genome and morphinan production.</title>
        <authorList>
            <person name="Guo L."/>
            <person name="Winzer T."/>
            <person name="Yang X."/>
            <person name="Li Y."/>
            <person name="Ning Z."/>
            <person name="He Z."/>
            <person name="Teodor R."/>
            <person name="Lu Y."/>
            <person name="Bowser T.A."/>
            <person name="Graham I.A."/>
            <person name="Ye K."/>
        </authorList>
    </citation>
    <scope>NUCLEOTIDE SEQUENCE [LARGE SCALE GENOMIC DNA]</scope>
    <source>
        <strain evidence="3">cv. HN1</strain>
        <tissue evidence="2">Leaves</tissue>
    </source>
</reference>
<evidence type="ECO:0000313" key="3">
    <source>
        <dbReference type="Proteomes" id="UP000316621"/>
    </source>
</evidence>
<gene>
    <name evidence="2" type="ORF">C5167_021210</name>
</gene>
<dbReference type="InterPro" id="IPR023213">
    <property type="entry name" value="CAT-like_dom_sf"/>
</dbReference>
<sequence length="77" mass="8641">MKKDLQTRSSHRFNMSGNDFGWGRPIAMKAGIRGKSNGMTTVNEGPVEGSIDIDISLPMEVFEAMEHDVEFMEAFLF</sequence>
<evidence type="ECO:0000313" key="2">
    <source>
        <dbReference type="EMBL" id="RZC52775.1"/>
    </source>
</evidence>
<dbReference type="EMBL" id="CM010716">
    <property type="protein sequence ID" value="RZC52775.1"/>
    <property type="molecule type" value="Genomic_DNA"/>
</dbReference>
<organism evidence="2 3">
    <name type="scientific">Papaver somniferum</name>
    <name type="common">Opium poppy</name>
    <dbReference type="NCBI Taxonomy" id="3469"/>
    <lineage>
        <taxon>Eukaryota</taxon>
        <taxon>Viridiplantae</taxon>
        <taxon>Streptophyta</taxon>
        <taxon>Embryophyta</taxon>
        <taxon>Tracheophyta</taxon>
        <taxon>Spermatophyta</taxon>
        <taxon>Magnoliopsida</taxon>
        <taxon>Ranunculales</taxon>
        <taxon>Papaveraceae</taxon>
        <taxon>Papaveroideae</taxon>
        <taxon>Papaver</taxon>
    </lineage>
</organism>
<dbReference type="AlphaFoldDB" id="A0A4Y7IZD5"/>
<dbReference type="STRING" id="3469.A0A4Y7IZD5"/>
<evidence type="ECO:0000256" key="1">
    <source>
        <dbReference type="ARBA" id="ARBA00022679"/>
    </source>
</evidence>
<dbReference type="Gene3D" id="3.30.559.10">
    <property type="entry name" value="Chloramphenicol acetyltransferase-like domain"/>
    <property type="match status" value="1"/>
</dbReference>
<dbReference type="GO" id="GO:0016740">
    <property type="term" value="F:transferase activity"/>
    <property type="evidence" value="ECO:0007669"/>
    <property type="project" value="UniProtKB-KW"/>
</dbReference>
<evidence type="ECO:0008006" key="4">
    <source>
        <dbReference type="Google" id="ProtNLM"/>
    </source>
</evidence>
<name>A0A4Y7IZD5_PAPSO</name>
<dbReference type="Pfam" id="PF02458">
    <property type="entry name" value="Transferase"/>
    <property type="match status" value="1"/>
</dbReference>
<proteinExistence type="predicted"/>
<dbReference type="Proteomes" id="UP000316621">
    <property type="component" value="Chromosome 2"/>
</dbReference>
<dbReference type="PANTHER" id="PTHR31896:SF43">
    <property type="entry name" value="PROTEIN ENHANCED PSEUDOMONAS SUSCEPTIBILITY 1"/>
    <property type="match status" value="1"/>
</dbReference>
<dbReference type="InterPro" id="IPR051283">
    <property type="entry name" value="Sec_Metabolite_Acyltrans"/>
</dbReference>
<accession>A0A4Y7IZD5</accession>
<protein>
    <recommendedName>
        <fullName evidence="4">Acetyltransferase</fullName>
    </recommendedName>
</protein>
<dbReference type="PANTHER" id="PTHR31896">
    <property type="entry name" value="FAMILY REGULATORY PROTEIN, PUTATIVE (AFU_ORTHOLOGUE AFUA_3G14730)-RELATED"/>
    <property type="match status" value="1"/>
</dbReference>